<comment type="caution">
    <text evidence="1">The sequence shown here is derived from an EMBL/GenBank/DDBJ whole genome shotgun (WGS) entry which is preliminary data.</text>
</comment>
<keyword evidence="2" id="KW-1185">Reference proteome</keyword>
<organism evidence="1 2">
    <name type="scientific">Erythrobacter ani</name>
    <dbReference type="NCBI Taxonomy" id="2827235"/>
    <lineage>
        <taxon>Bacteria</taxon>
        <taxon>Pseudomonadati</taxon>
        <taxon>Pseudomonadota</taxon>
        <taxon>Alphaproteobacteria</taxon>
        <taxon>Sphingomonadales</taxon>
        <taxon>Erythrobacteraceae</taxon>
        <taxon>Erythrobacter/Porphyrobacter group</taxon>
        <taxon>Erythrobacter</taxon>
    </lineage>
</organism>
<gene>
    <name evidence="1" type="ORF">KCG45_11235</name>
</gene>
<dbReference type="Proteomes" id="UP000699975">
    <property type="component" value="Unassembled WGS sequence"/>
</dbReference>
<reference evidence="1 2" key="1">
    <citation type="submission" date="2021-04" db="EMBL/GenBank/DDBJ databases">
        <authorList>
            <person name="Pira H."/>
            <person name="Risdian C."/>
            <person name="Wink J."/>
        </authorList>
    </citation>
    <scope>NUCLEOTIDE SEQUENCE [LARGE SCALE GENOMIC DNA]</scope>
    <source>
        <strain evidence="1 2">WH131</strain>
    </source>
</reference>
<dbReference type="EMBL" id="JAGSPB010000002">
    <property type="protein sequence ID" value="MBV7266754.1"/>
    <property type="molecule type" value="Genomic_DNA"/>
</dbReference>
<proteinExistence type="predicted"/>
<evidence type="ECO:0000313" key="1">
    <source>
        <dbReference type="EMBL" id="MBV7266754.1"/>
    </source>
</evidence>
<sequence>MSIRFAAPKTLGRSPACSPIARAMARRAVEHVANDNGDTAEADEVMRAALRHFAVHGLGAARAAREHAEEAFFRGDRNAYDWWLKITRALDRRLAAEADGRMRITELS</sequence>
<evidence type="ECO:0000313" key="2">
    <source>
        <dbReference type="Proteomes" id="UP000699975"/>
    </source>
</evidence>
<accession>A0ABS6SQ55</accession>
<protein>
    <submittedName>
        <fullName evidence="1">Uncharacterized protein</fullName>
    </submittedName>
</protein>
<name>A0ABS6SQ55_9SPHN</name>